<dbReference type="Proteomes" id="UP000244754">
    <property type="component" value="Chromosome"/>
</dbReference>
<accession>A0A2S0WBP0</accession>
<sequence>MRSGDSTNGLDDRPFEGDLSTDVYDELMYQARQTSSAPVIKRRHLEGAIASALFMSAVYTLERYNPDTKEATKGPLFTTNPIRTDVKPDTADTLIDALDIIEGSDRALTANNPADLPGGYDADAVVEELEAKGLAFQDPLEPEEWIPRHRYLSGAVRTKLRMAEDLASADEYFVITREALRQELVERGMDESRSRFIHEWDDRNLELFDDYKTVRSMCYLQHREVVDRCQQPDPSGGTAPI</sequence>
<dbReference type="OrthoDB" id="9814088at2"/>
<reference evidence="2" key="1">
    <citation type="submission" date="2018-01" db="EMBL/GenBank/DDBJ databases">
        <authorList>
            <person name="Li J."/>
        </authorList>
    </citation>
    <scope>NUCLEOTIDE SEQUENCE [LARGE SCALE GENOMIC DNA]</scope>
    <source>
        <strain evidence="2">2184</strain>
    </source>
</reference>
<protein>
    <submittedName>
        <fullName evidence="1">Uncharacterized protein</fullName>
    </submittedName>
</protein>
<dbReference type="EMBL" id="CP026948">
    <property type="protein sequence ID" value="AWB83189.1"/>
    <property type="molecule type" value="Genomic_DNA"/>
</dbReference>
<keyword evidence="2" id="KW-1185">Reference proteome</keyword>
<dbReference type="AlphaFoldDB" id="A0A2S0WBP0"/>
<gene>
    <name evidence="1" type="ORF">C3E79_00750</name>
</gene>
<name>A0A2S0WBP0_9CORY</name>
<dbReference type="KEGG" id="clia:C3E79_00750"/>
<evidence type="ECO:0000313" key="2">
    <source>
        <dbReference type="Proteomes" id="UP000244754"/>
    </source>
</evidence>
<proteinExistence type="predicted"/>
<evidence type="ECO:0000313" key="1">
    <source>
        <dbReference type="EMBL" id="AWB83189.1"/>
    </source>
</evidence>
<dbReference type="RefSeq" id="WP_108403185.1">
    <property type="nucleotide sequence ID" value="NZ_CP026948.1"/>
</dbReference>
<organism evidence="1 2">
    <name type="scientific">Corynebacterium liangguodongii</name>
    <dbReference type="NCBI Taxonomy" id="2079535"/>
    <lineage>
        <taxon>Bacteria</taxon>
        <taxon>Bacillati</taxon>
        <taxon>Actinomycetota</taxon>
        <taxon>Actinomycetes</taxon>
        <taxon>Mycobacteriales</taxon>
        <taxon>Corynebacteriaceae</taxon>
        <taxon>Corynebacterium</taxon>
    </lineage>
</organism>